<dbReference type="PANTHER" id="PTHR43649:SF11">
    <property type="entry name" value="ABC TRANSPORTER SUBSTRATE-BINDING PROTEIN YESO-RELATED"/>
    <property type="match status" value="1"/>
</dbReference>
<dbReference type="AlphaFoldDB" id="T0C9J3"/>
<evidence type="ECO:0000313" key="1">
    <source>
        <dbReference type="EMBL" id="UNO47840.1"/>
    </source>
</evidence>
<dbReference type="InterPro" id="IPR006059">
    <property type="entry name" value="SBP"/>
</dbReference>
<dbReference type="EMBL" id="CP080467">
    <property type="protein sequence ID" value="UNO47840.1"/>
    <property type="molecule type" value="Genomic_DNA"/>
</dbReference>
<accession>T0C9J3</accession>
<dbReference type="eggNOG" id="COG1653">
    <property type="taxonomic scope" value="Bacteria"/>
</dbReference>
<proteinExistence type="predicted"/>
<organism evidence="1 2">
    <name type="scientific">Alicyclobacillus acidoterrestris (strain ATCC 49025 / DSM 3922 / CIP 106132 / NCIMB 13137 / GD3B)</name>
    <dbReference type="NCBI Taxonomy" id="1356854"/>
    <lineage>
        <taxon>Bacteria</taxon>
        <taxon>Bacillati</taxon>
        <taxon>Bacillota</taxon>
        <taxon>Bacilli</taxon>
        <taxon>Bacillales</taxon>
        <taxon>Alicyclobacillaceae</taxon>
        <taxon>Alicyclobacillus</taxon>
    </lineage>
</organism>
<dbReference type="Pfam" id="PF01547">
    <property type="entry name" value="SBP_bac_1"/>
    <property type="match status" value="1"/>
</dbReference>
<dbReference type="STRING" id="1356854.N007_19260"/>
<name>T0C9J3_ALIAG</name>
<dbReference type="Gene3D" id="3.40.190.10">
    <property type="entry name" value="Periplasmic binding protein-like II"/>
    <property type="match status" value="2"/>
</dbReference>
<dbReference type="InterPro" id="IPR050490">
    <property type="entry name" value="Bact_solute-bd_prot1"/>
</dbReference>
<dbReference type="Proteomes" id="UP000829401">
    <property type="component" value="Chromosome"/>
</dbReference>
<sequence>MNGFKKKVASVAALGLATTLTLSGCGTSGNTSGANNSSESGQENITFSWWTSPQRTAETKKAIALFEKKYPNIHVTLEYTGWSGYWSKLATESAGGSEPDVMQMDASRLAEYITKGQLADLSSNQTIDTSAIPKNILQLGDMNGKLYAIPAGVNATTWIYNPAILKQAGIQFDPSKNYTWDDFAKMCEEIHQKLPNVYGVDDEIDQGAALAYYAQTRGEHMYTPDGKLAISKQTLTDWFTYWLDLQNKGGCPPAQVNASYDHSNTQESPFIKGETAFQYMFIGEELEYQQDLGKPIEHALFPDWADSGKPYTVHPAMYWAISSHTKYPDAAAKLVNFLENDPQVSKIFLNERGVTVNQDNLKADAKVGDSMLKEQDSVMSQVEKVASPSYLDPPAAGQIGDLLTQIAQQVTFKKLTPSQAADQFYTQATNMLAQG</sequence>
<accession>A0A9E6ZP51</accession>
<protein>
    <submittedName>
        <fullName evidence="1">ABC transporter substrate-binding protein</fullName>
    </submittedName>
</protein>
<dbReference type="SUPFAM" id="SSF53850">
    <property type="entry name" value="Periplasmic binding protein-like II"/>
    <property type="match status" value="1"/>
</dbReference>
<gene>
    <name evidence="1" type="ORF">K1I37_14250</name>
</gene>
<keyword evidence="2" id="KW-1185">Reference proteome</keyword>
<dbReference type="PROSITE" id="PS51257">
    <property type="entry name" value="PROKAR_LIPOPROTEIN"/>
    <property type="match status" value="1"/>
</dbReference>
<reference evidence="2" key="1">
    <citation type="journal article" date="2022" name="G3 (Bethesda)">
        <title>Unveiling the complete genome sequence of Alicyclobacillus acidoterrestris DSM 3922T, a taint-producing strain.</title>
        <authorList>
            <person name="Leonardo I.C."/>
            <person name="Barreto Crespo M.T."/>
            <person name="Gaspar F.B."/>
        </authorList>
    </citation>
    <scope>NUCLEOTIDE SEQUENCE [LARGE SCALE GENOMIC DNA]</scope>
    <source>
        <strain evidence="2">DSM 3922</strain>
    </source>
</reference>
<dbReference type="KEGG" id="aaco:K1I37_14250"/>
<evidence type="ECO:0000313" key="2">
    <source>
        <dbReference type="Proteomes" id="UP000829401"/>
    </source>
</evidence>
<dbReference type="RefSeq" id="WP_021295004.1">
    <property type="nucleotide sequence ID" value="NZ_AURB01000027.1"/>
</dbReference>
<dbReference type="PANTHER" id="PTHR43649">
    <property type="entry name" value="ARABINOSE-BINDING PROTEIN-RELATED"/>
    <property type="match status" value="1"/>
</dbReference>
<dbReference type="OrthoDB" id="7918484at2"/>